<evidence type="ECO:0000313" key="2">
    <source>
        <dbReference type="Proteomes" id="UP001148737"/>
    </source>
</evidence>
<name>A0ACC1R1T0_9HYPO</name>
<accession>A0ACC1R1T0</accession>
<sequence length="272" mass="31539">MEDYRDSRSSTARDSEVDIPLDEKESLLENAMTQKRTKFRNATKGFLFALLLVILAVSNVILGLVVLGQHQSSNDSERDGHAIHQEMHNHPHQHQKKLPVPLGGLPHVDAHPDWLPPEEWRTEVFRLHQIFGEEPVGTAKDAWESMIPKGKGFFVVKNDTELPNMPGIRRPKTERKACLAVFHQMHCLYITYKAYWNARNGQFDEIPPEHLIHCWDYLRQSIMCAGDTALEWVTEDENLQDSGWGYQHTCKNFEAIFQWTETHRFTDKIEID</sequence>
<organism evidence="1 2">
    <name type="scientific">Lecanicillium saksenae</name>
    <dbReference type="NCBI Taxonomy" id="468837"/>
    <lineage>
        <taxon>Eukaryota</taxon>
        <taxon>Fungi</taxon>
        <taxon>Dikarya</taxon>
        <taxon>Ascomycota</taxon>
        <taxon>Pezizomycotina</taxon>
        <taxon>Sordariomycetes</taxon>
        <taxon>Hypocreomycetidae</taxon>
        <taxon>Hypocreales</taxon>
        <taxon>Cordycipitaceae</taxon>
        <taxon>Lecanicillium</taxon>
    </lineage>
</organism>
<evidence type="ECO:0000313" key="1">
    <source>
        <dbReference type="EMBL" id="KAJ3496317.1"/>
    </source>
</evidence>
<keyword evidence="2" id="KW-1185">Reference proteome</keyword>
<proteinExistence type="predicted"/>
<gene>
    <name evidence="1" type="ORF">NLG97_g2745</name>
</gene>
<protein>
    <submittedName>
        <fullName evidence="1">Uncharacterized protein</fullName>
    </submittedName>
</protein>
<reference evidence="1" key="1">
    <citation type="submission" date="2022-07" db="EMBL/GenBank/DDBJ databases">
        <title>Genome Sequence of Lecanicillium saksenae.</title>
        <authorList>
            <person name="Buettner E."/>
        </authorList>
    </citation>
    <scope>NUCLEOTIDE SEQUENCE</scope>
    <source>
        <strain evidence="1">VT-O1</strain>
    </source>
</reference>
<dbReference type="Proteomes" id="UP001148737">
    <property type="component" value="Unassembled WGS sequence"/>
</dbReference>
<comment type="caution">
    <text evidence="1">The sequence shown here is derived from an EMBL/GenBank/DDBJ whole genome shotgun (WGS) entry which is preliminary data.</text>
</comment>
<dbReference type="EMBL" id="JANAKD010000202">
    <property type="protein sequence ID" value="KAJ3496317.1"/>
    <property type="molecule type" value="Genomic_DNA"/>
</dbReference>